<keyword evidence="3" id="KW-1003">Cell membrane</keyword>
<feature type="transmembrane region" description="Helical" evidence="7">
    <location>
        <begin position="159"/>
        <end position="178"/>
    </location>
</feature>
<dbReference type="PANTHER" id="PTHR32322:SF18">
    <property type="entry name" value="S-ADENOSYLMETHIONINE_S-ADENOSYLHOMOCYSTEINE TRANSPORTER"/>
    <property type="match status" value="1"/>
</dbReference>
<dbReference type="PANTHER" id="PTHR32322">
    <property type="entry name" value="INNER MEMBRANE TRANSPORTER"/>
    <property type="match status" value="1"/>
</dbReference>
<dbReference type="Pfam" id="PF00892">
    <property type="entry name" value="EamA"/>
    <property type="match status" value="2"/>
</dbReference>
<proteinExistence type="inferred from homology"/>
<keyword evidence="4 7" id="KW-0812">Transmembrane</keyword>
<evidence type="ECO:0000256" key="1">
    <source>
        <dbReference type="ARBA" id="ARBA00004651"/>
    </source>
</evidence>
<feature type="transmembrane region" description="Helical" evidence="7">
    <location>
        <begin position="37"/>
        <end position="59"/>
    </location>
</feature>
<sequence>MVKQNRKIGLILVIAGALFWGIGGTVAQKLFQISNISVEWLVTVRLLLSGIILLFIHFITKGYKQIITIWTRKDNVMRLLIFTIFGMLAVQYTYLAAIDAGNAAVATLLQYLAPVFIIIYLVLRKQSVLTQSDIVTVLLALIGCFFLLTNGSLSELSVPIPAIIWGILAGISLAFYTLYAVPLLKQFNTLVVVGWAMLIGGLLFSFVSPPWQVDLSSFTLESFYYLIFAIVFGSLLAYWFYIESLQYLDPKEASLLSSLEPLAAVFTTVIWLKEPFGIYQWVGTACIIIMILLITVGKKSR</sequence>
<feature type="transmembrane region" description="Helical" evidence="7">
    <location>
        <begin position="103"/>
        <end position="123"/>
    </location>
</feature>
<feature type="transmembrane region" description="Helical" evidence="7">
    <location>
        <begin position="135"/>
        <end position="153"/>
    </location>
</feature>
<keyword evidence="6 7" id="KW-0472">Membrane</keyword>
<dbReference type="Proteomes" id="UP000030401">
    <property type="component" value="Unassembled WGS sequence"/>
</dbReference>
<dbReference type="InterPro" id="IPR050638">
    <property type="entry name" value="AA-Vitamin_Transporters"/>
</dbReference>
<feature type="domain" description="EamA" evidence="8">
    <location>
        <begin position="8"/>
        <end position="148"/>
    </location>
</feature>
<feature type="domain" description="EamA" evidence="8">
    <location>
        <begin position="162"/>
        <end position="295"/>
    </location>
</feature>
<dbReference type="Gene3D" id="1.10.3730.20">
    <property type="match status" value="1"/>
</dbReference>
<feature type="transmembrane region" description="Helical" evidence="7">
    <location>
        <begin position="190"/>
        <end position="211"/>
    </location>
</feature>
<comment type="subcellular location">
    <subcellularLocation>
        <location evidence="1">Cell membrane</location>
        <topology evidence="1">Multi-pass membrane protein</topology>
    </subcellularLocation>
</comment>
<dbReference type="InterPro" id="IPR000620">
    <property type="entry name" value="EamA_dom"/>
</dbReference>
<evidence type="ECO:0000313" key="10">
    <source>
        <dbReference type="Proteomes" id="UP000030401"/>
    </source>
</evidence>
<keyword evidence="5 7" id="KW-1133">Transmembrane helix</keyword>
<evidence type="ECO:0000259" key="8">
    <source>
        <dbReference type="Pfam" id="PF00892"/>
    </source>
</evidence>
<dbReference type="InterPro" id="IPR037185">
    <property type="entry name" value="EmrE-like"/>
</dbReference>
<dbReference type="RefSeq" id="WP_036835733.1">
    <property type="nucleotide sequence ID" value="NZ_AVPG01000026.1"/>
</dbReference>
<keyword evidence="10" id="KW-1185">Reference proteome</keyword>
<gene>
    <name evidence="9" type="ORF">N784_10020</name>
</gene>
<evidence type="ECO:0000313" key="9">
    <source>
        <dbReference type="EMBL" id="KGX85113.1"/>
    </source>
</evidence>
<evidence type="ECO:0000256" key="5">
    <source>
        <dbReference type="ARBA" id="ARBA00022989"/>
    </source>
</evidence>
<dbReference type="STRING" id="1385512.N784_10020"/>
<protein>
    <submittedName>
        <fullName evidence="9">Transporter</fullName>
    </submittedName>
</protein>
<comment type="similarity">
    <text evidence="2">Belongs to the EamA transporter family.</text>
</comment>
<evidence type="ECO:0000256" key="7">
    <source>
        <dbReference type="SAM" id="Phobius"/>
    </source>
</evidence>
<dbReference type="AlphaFoldDB" id="A0A0A5G1U5"/>
<dbReference type="eggNOG" id="COG0697">
    <property type="taxonomic scope" value="Bacteria"/>
</dbReference>
<dbReference type="OrthoDB" id="9810818at2"/>
<reference evidence="9 10" key="1">
    <citation type="submission" date="2013-08" db="EMBL/GenBank/DDBJ databases">
        <authorList>
            <person name="Huang J."/>
            <person name="Wang G."/>
        </authorList>
    </citation>
    <scope>NUCLEOTIDE SEQUENCE [LARGE SCALE GENOMIC DNA]</scope>
    <source>
        <strain evidence="9 10">JSM 072002</strain>
    </source>
</reference>
<feature type="transmembrane region" description="Helical" evidence="7">
    <location>
        <begin position="223"/>
        <end position="241"/>
    </location>
</feature>
<dbReference type="GO" id="GO:0005886">
    <property type="term" value="C:plasma membrane"/>
    <property type="evidence" value="ECO:0007669"/>
    <property type="project" value="UniProtKB-SubCell"/>
</dbReference>
<evidence type="ECO:0000256" key="3">
    <source>
        <dbReference type="ARBA" id="ARBA00022475"/>
    </source>
</evidence>
<evidence type="ECO:0000256" key="4">
    <source>
        <dbReference type="ARBA" id="ARBA00022692"/>
    </source>
</evidence>
<evidence type="ECO:0000256" key="6">
    <source>
        <dbReference type="ARBA" id="ARBA00023136"/>
    </source>
</evidence>
<organism evidence="9 10">
    <name type="scientific">Pontibacillus litoralis JSM 072002</name>
    <dbReference type="NCBI Taxonomy" id="1385512"/>
    <lineage>
        <taxon>Bacteria</taxon>
        <taxon>Bacillati</taxon>
        <taxon>Bacillota</taxon>
        <taxon>Bacilli</taxon>
        <taxon>Bacillales</taxon>
        <taxon>Bacillaceae</taxon>
        <taxon>Pontibacillus</taxon>
    </lineage>
</organism>
<name>A0A0A5G1U5_9BACI</name>
<accession>A0A0A5G1U5</accession>
<feature type="transmembrane region" description="Helical" evidence="7">
    <location>
        <begin position="278"/>
        <end position="296"/>
    </location>
</feature>
<feature type="transmembrane region" description="Helical" evidence="7">
    <location>
        <begin position="79"/>
        <end position="97"/>
    </location>
</feature>
<feature type="transmembrane region" description="Helical" evidence="7">
    <location>
        <begin position="253"/>
        <end position="272"/>
    </location>
</feature>
<comment type="caution">
    <text evidence="9">The sequence shown here is derived from an EMBL/GenBank/DDBJ whole genome shotgun (WGS) entry which is preliminary data.</text>
</comment>
<dbReference type="SUPFAM" id="SSF103481">
    <property type="entry name" value="Multidrug resistance efflux transporter EmrE"/>
    <property type="match status" value="2"/>
</dbReference>
<dbReference type="EMBL" id="AVPG01000026">
    <property type="protein sequence ID" value="KGX85113.1"/>
    <property type="molecule type" value="Genomic_DNA"/>
</dbReference>
<evidence type="ECO:0000256" key="2">
    <source>
        <dbReference type="ARBA" id="ARBA00007362"/>
    </source>
</evidence>